<dbReference type="GeneID" id="28722705"/>
<dbReference type="Pfam" id="PF00462">
    <property type="entry name" value="Glutaredoxin"/>
    <property type="match status" value="1"/>
</dbReference>
<dbReference type="GO" id="GO:0004364">
    <property type="term" value="F:glutathione transferase activity"/>
    <property type="evidence" value="ECO:0007669"/>
    <property type="project" value="UniProtKB-EC"/>
</dbReference>
<keyword evidence="10" id="KW-1185">Reference proteome</keyword>
<evidence type="ECO:0000256" key="6">
    <source>
        <dbReference type="ARBA" id="ARBA00035808"/>
    </source>
</evidence>
<dbReference type="InterPro" id="IPR002109">
    <property type="entry name" value="Glutaredoxin"/>
</dbReference>
<dbReference type="SUPFAM" id="SSF52833">
    <property type="entry name" value="Thioredoxin-like"/>
    <property type="match status" value="1"/>
</dbReference>
<protein>
    <submittedName>
        <fullName evidence="9">HCL649Cp</fullName>
    </submittedName>
</protein>
<keyword evidence="4" id="KW-1015">Disulfide bond</keyword>
<dbReference type="GO" id="GO:0005737">
    <property type="term" value="C:cytoplasm"/>
    <property type="evidence" value="ECO:0007669"/>
    <property type="project" value="TreeGrafter"/>
</dbReference>
<dbReference type="InterPro" id="IPR036249">
    <property type="entry name" value="Thioredoxin-like_sf"/>
</dbReference>
<accession>A0A120K1L4</accession>
<keyword evidence="2" id="KW-0813">Transport</keyword>
<evidence type="ECO:0000256" key="2">
    <source>
        <dbReference type="ARBA" id="ARBA00022448"/>
    </source>
</evidence>
<comment type="catalytic activity">
    <reaction evidence="1">
        <text>2 glutathione + H2O2 = glutathione disulfide + 2 H2O</text>
        <dbReference type="Rhea" id="RHEA:16833"/>
        <dbReference type="ChEBI" id="CHEBI:15377"/>
        <dbReference type="ChEBI" id="CHEBI:16240"/>
        <dbReference type="ChEBI" id="CHEBI:57925"/>
        <dbReference type="ChEBI" id="CHEBI:58297"/>
        <dbReference type="EC" id="1.11.1.9"/>
    </reaction>
</comment>
<dbReference type="Gene3D" id="3.40.30.10">
    <property type="entry name" value="Glutaredoxin"/>
    <property type="match status" value="1"/>
</dbReference>
<evidence type="ECO:0000256" key="4">
    <source>
        <dbReference type="ARBA" id="ARBA00023157"/>
    </source>
</evidence>
<dbReference type="GO" id="GO:0015038">
    <property type="term" value="F:glutathione disulfide oxidoreductase activity"/>
    <property type="evidence" value="ECO:0007669"/>
    <property type="project" value="TreeGrafter"/>
</dbReference>
<dbReference type="GO" id="GO:0005634">
    <property type="term" value="C:nucleus"/>
    <property type="evidence" value="ECO:0007669"/>
    <property type="project" value="TreeGrafter"/>
</dbReference>
<comment type="catalytic activity">
    <reaction evidence="6">
        <text>1-chloro-2,4-dinitrobenzene + glutathione = 2,4-dinitrophenyl-S-glutathione + chloride + H(+)</text>
        <dbReference type="Rhea" id="RHEA:51220"/>
        <dbReference type="ChEBI" id="CHEBI:15378"/>
        <dbReference type="ChEBI" id="CHEBI:17996"/>
        <dbReference type="ChEBI" id="CHEBI:34718"/>
        <dbReference type="ChEBI" id="CHEBI:57925"/>
        <dbReference type="ChEBI" id="CHEBI:133977"/>
        <dbReference type="EC" id="2.5.1.18"/>
    </reaction>
</comment>
<dbReference type="PROSITE" id="PS00195">
    <property type="entry name" value="GLUTAREDOXIN_1"/>
    <property type="match status" value="1"/>
</dbReference>
<evidence type="ECO:0000259" key="8">
    <source>
        <dbReference type="Pfam" id="PF00462"/>
    </source>
</evidence>
<evidence type="ECO:0000256" key="3">
    <source>
        <dbReference type="ARBA" id="ARBA00022982"/>
    </source>
</evidence>
<dbReference type="CDD" id="cd03419">
    <property type="entry name" value="GRX_GRXh_1_2_like"/>
    <property type="match status" value="1"/>
</dbReference>
<dbReference type="GO" id="GO:0004602">
    <property type="term" value="F:glutathione peroxidase activity"/>
    <property type="evidence" value="ECO:0007669"/>
    <property type="project" value="UniProtKB-EC"/>
</dbReference>
<evidence type="ECO:0000256" key="5">
    <source>
        <dbReference type="ARBA" id="ARBA00023284"/>
    </source>
</evidence>
<comment type="catalytic activity">
    <reaction evidence="7">
        <text>RX + glutathione = an S-substituted glutathione + a halide anion + H(+)</text>
        <dbReference type="Rhea" id="RHEA:16437"/>
        <dbReference type="ChEBI" id="CHEBI:15378"/>
        <dbReference type="ChEBI" id="CHEBI:16042"/>
        <dbReference type="ChEBI" id="CHEBI:17792"/>
        <dbReference type="ChEBI" id="CHEBI:57925"/>
        <dbReference type="ChEBI" id="CHEBI:90779"/>
        <dbReference type="EC" id="2.5.1.18"/>
    </reaction>
</comment>
<dbReference type="RefSeq" id="XP_017986498.1">
    <property type="nucleotide sequence ID" value="XM_018131614.1"/>
</dbReference>
<organism evidence="9 10">
    <name type="scientific">Eremothecium sinecaudum</name>
    <dbReference type="NCBI Taxonomy" id="45286"/>
    <lineage>
        <taxon>Eukaryota</taxon>
        <taxon>Fungi</taxon>
        <taxon>Dikarya</taxon>
        <taxon>Ascomycota</taxon>
        <taxon>Saccharomycotina</taxon>
        <taxon>Saccharomycetes</taxon>
        <taxon>Saccharomycetales</taxon>
        <taxon>Saccharomycetaceae</taxon>
        <taxon>Eremothecium</taxon>
    </lineage>
</organism>
<proteinExistence type="predicted"/>
<dbReference type="PROSITE" id="PS51354">
    <property type="entry name" value="GLUTAREDOXIN_2"/>
    <property type="match status" value="1"/>
</dbReference>
<dbReference type="AlphaFoldDB" id="A0A120K1L4"/>
<dbReference type="STRING" id="45286.A0A120K1L4"/>
<dbReference type="PRINTS" id="PR00160">
    <property type="entry name" value="GLUTAREDOXIN"/>
</dbReference>
<evidence type="ECO:0000313" key="10">
    <source>
        <dbReference type="Proteomes" id="UP000243052"/>
    </source>
</evidence>
<evidence type="ECO:0000313" key="9">
    <source>
        <dbReference type="EMBL" id="AMD19502.1"/>
    </source>
</evidence>
<dbReference type="NCBIfam" id="TIGR02180">
    <property type="entry name" value="GRX_euk"/>
    <property type="match status" value="1"/>
</dbReference>
<dbReference type="InterPro" id="IPR011899">
    <property type="entry name" value="Glutaredoxin_euk/vir"/>
</dbReference>
<dbReference type="Proteomes" id="UP000243052">
    <property type="component" value="Chromosome iii"/>
</dbReference>
<dbReference type="FunFam" id="3.40.30.10:FF:000026">
    <property type="entry name" value="Glutaredoxin 2"/>
    <property type="match status" value="1"/>
</dbReference>
<keyword evidence="5" id="KW-0676">Redox-active center</keyword>
<name>A0A120K1L4_9SACH</name>
<dbReference type="InterPro" id="IPR011767">
    <property type="entry name" value="GLR_AS"/>
</dbReference>
<gene>
    <name evidence="9" type="ORF">AW171_hschr31340</name>
</gene>
<sequence length="113" mass="12406">MIAPATIKNVQSAIQTSKVFIASKTYCPFCTRAKRTIFEEKKVPKELVFCWELDTMGKEGEDIQASLLEITGQSSVPNIFINGNHIGGNSDLQALKESGELDTLLQEILEGST</sequence>
<dbReference type="EMBL" id="CP014243">
    <property type="protein sequence ID" value="AMD19502.1"/>
    <property type="molecule type" value="Genomic_DNA"/>
</dbReference>
<dbReference type="InterPro" id="IPR014025">
    <property type="entry name" value="Glutaredoxin_subgr"/>
</dbReference>
<dbReference type="PANTHER" id="PTHR45694">
    <property type="entry name" value="GLUTAREDOXIN 2"/>
    <property type="match status" value="1"/>
</dbReference>
<dbReference type="OrthoDB" id="418495at2759"/>
<evidence type="ECO:0000256" key="1">
    <source>
        <dbReference type="ARBA" id="ARBA00000217"/>
    </source>
</evidence>
<dbReference type="PANTHER" id="PTHR45694:SF18">
    <property type="entry name" value="GLUTAREDOXIN-1-RELATED"/>
    <property type="match status" value="1"/>
</dbReference>
<dbReference type="GO" id="GO:0034599">
    <property type="term" value="P:cellular response to oxidative stress"/>
    <property type="evidence" value="ECO:0007669"/>
    <property type="project" value="TreeGrafter"/>
</dbReference>
<keyword evidence="3" id="KW-0249">Electron transport</keyword>
<evidence type="ECO:0000256" key="7">
    <source>
        <dbReference type="ARBA" id="ARBA00047960"/>
    </source>
</evidence>
<feature type="domain" description="Glutaredoxin" evidence="8">
    <location>
        <begin position="19"/>
        <end position="86"/>
    </location>
</feature>
<reference evidence="9 10" key="1">
    <citation type="submission" date="2016-01" db="EMBL/GenBank/DDBJ databases">
        <title>Genome sequence of the yeast Holleya sinecauda.</title>
        <authorList>
            <person name="Dietrich F.S."/>
        </authorList>
    </citation>
    <scope>NUCLEOTIDE SEQUENCE [LARGE SCALE GENOMIC DNA]</scope>
    <source>
        <strain evidence="9 10">ATCC 58844</strain>
    </source>
</reference>